<evidence type="ECO:0008006" key="4">
    <source>
        <dbReference type="Google" id="ProtNLM"/>
    </source>
</evidence>
<evidence type="ECO:0000313" key="3">
    <source>
        <dbReference type="Proteomes" id="UP001159364"/>
    </source>
</evidence>
<dbReference type="AlphaFoldDB" id="A0AAV8SIW4"/>
<name>A0AAV8SIW4_9ROSI</name>
<organism evidence="2 3">
    <name type="scientific">Erythroxylum novogranatense</name>
    <dbReference type="NCBI Taxonomy" id="1862640"/>
    <lineage>
        <taxon>Eukaryota</taxon>
        <taxon>Viridiplantae</taxon>
        <taxon>Streptophyta</taxon>
        <taxon>Embryophyta</taxon>
        <taxon>Tracheophyta</taxon>
        <taxon>Spermatophyta</taxon>
        <taxon>Magnoliopsida</taxon>
        <taxon>eudicotyledons</taxon>
        <taxon>Gunneridae</taxon>
        <taxon>Pentapetalae</taxon>
        <taxon>rosids</taxon>
        <taxon>fabids</taxon>
        <taxon>Malpighiales</taxon>
        <taxon>Erythroxylaceae</taxon>
        <taxon>Erythroxylum</taxon>
    </lineage>
</organism>
<gene>
    <name evidence="2" type="ORF">K2173_003820</name>
</gene>
<proteinExistence type="predicted"/>
<evidence type="ECO:0000313" key="2">
    <source>
        <dbReference type="EMBL" id="KAJ8752212.1"/>
    </source>
</evidence>
<comment type="caution">
    <text evidence="2">The sequence shown here is derived from an EMBL/GenBank/DDBJ whole genome shotgun (WGS) entry which is preliminary data.</text>
</comment>
<dbReference type="Proteomes" id="UP001159364">
    <property type="component" value="Linkage Group LG10"/>
</dbReference>
<keyword evidence="3" id="KW-1185">Reference proteome</keyword>
<dbReference type="EMBL" id="JAIWQS010000010">
    <property type="protein sequence ID" value="KAJ8752212.1"/>
    <property type="molecule type" value="Genomic_DNA"/>
</dbReference>
<keyword evidence="1" id="KW-0175">Coiled coil</keyword>
<feature type="coiled-coil region" evidence="1">
    <location>
        <begin position="45"/>
        <end position="125"/>
    </location>
</feature>
<reference evidence="2 3" key="1">
    <citation type="submission" date="2021-09" db="EMBL/GenBank/DDBJ databases">
        <title>Genomic insights and catalytic innovation underlie evolution of tropane alkaloids biosynthesis.</title>
        <authorList>
            <person name="Wang Y.-J."/>
            <person name="Tian T."/>
            <person name="Huang J.-P."/>
            <person name="Huang S.-X."/>
        </authorList>
    </citation>
    <scope>NUCLEOTIDE SEQUENCE [LARGE SCALE GENOMIC DNA]</scope>
    <source>
        <strain evidence="2">KIB-2018</strain>
        <tissue evidence="2">Leaf</tissue>
    </source>
</reference>
<sequence length="251" mass="29431">MAAISCDREVDPLLSSFDQIYEDFKNGTREMQVVKANLYAEIKKREALELISNSLKQENARLTKLYGESLNNLAEELERRTRCSSLQEELERIRNEQFSKEKEHRDALEFLKQEYTIKIAELESQNRGFLLEKAADEATISHLRHDLSAEKTFTQSVTKRLEQVSYEMESKFILEIQDLKDCLLVEQEEKNEFSKKLCSLEKELLVSKTKLVEQQQDLIADRLVETLKQKIMNLRKENEVLKRKLSHSEKG</sequence>
<protein>
    <recommendedName>
        <fullName evidence="4">Protein At-4/1-like</fullName>
    </recommendedName>
</protein>
<evidence type="ECO:0000256" key="1">
    <source>
        <dbReference type="SAM" id="Coils"/>
    </source>
</evidence>
<accession>A0AAV8SIW4</accession>
<feature type="coiled-coil region" evidence="1">
    <location>
        <begin position="224"/>
        <end position="251"/>
    </location>
</feature>